<evidence type="ECO:0000313" key="1">
    <source>
        <dbReference type="EMBL" id="SMD24927.1"/>
    </source>
</evidence>
<dbReference type="EMBL" id="FWXV01000011">
    <property type="protein sequence ID" value="SMD24927.1"/>
    <property type="molecule type" value="Genomic_DNA"/>
</dbReference>
<keyword evidence="2" id="KW-1185">Reference proteome</keyword>
<dbReference type="OrthoDB" id="3685543at2"/>
<dbReference type="AlphaFoldDB" id="A0A1W2FSJ4"/>
<dbReference type="Proteomes" id="UP000192674">
    <property type="component" value="Unassembled WGS sequence"/>
</dbReference>
<sequence>MKRADVDGVLREFEDVVRRAGFTGTRGNYRLANGVHVKVLLDKFGWDSQLGWGFVLDVADTSKKDDWGNVPPESRMQISPHTLEKTLGRNKLGALYADNPVLRSRLRSGWFAFDHTDRLRAVLAAVLEPALTHIRKWSENNESTEDRAGRQ</sequence>
<proteinExistence type="predicted"/>
<organism evidence="1 2">
    <name type="scientific">Kibdelosporangium aridum</name>
    <dbReference type="NCBI Taxonomy" id="2030"/>
    <lineage>
        <taxon>Bacteria</taxon>
        <taxon>Bacillati</taxon>
        <taxon>Actinomycetota</taxon>
        <taxon>Actinomycetes</taxon>
        <taxon>Pseudonocardiales</taxon>
        <taxon>Pseudonocardiaceae</taxon>
        <taxon>Kibdelosporangium</taxon>
    </lineage>
</organism>
<name>A0A1W2FSJ4_KIBAR</name>
<reference evidence="1 2" key="1">
    <citation type="submission" date="2017-04" db="EMBL/GenBank/DDBJ databases">
        <authorList>
            <person name="Afonso C.L."/>
            <person name="Miller P.J."/>
            <person name="Scott M.A."/>
            <person name="Spackman E."/>
            <person name="Goraichik I."/>
            <person name="Dimitrov K.M."/>
            <person name="Suarez D.L."/>
            <person name="Swayne D.E."/>
        </authorList>
    </citation>
    <scope>NUCLEOTIDE SEQUENCE [LARGE SCALE GENOMIC DNA]</scope>
    <source>
        <strain evidence="1 2">DSM 43828</strain>
    </source>
</reference>
<gene>
    <name evidence="1" type="ORF">SAMN05661093_08800</name>
</gene>
<dbReference type="RefSeq" id="WP_084433186.1">
    <property type="nucleotide sequence ID" value="NZ_FWXV01000011.1"/>
</dbReference>
<accession>A0A1W2FSJ4</accession>
<evidence type="ECO:0000313" key="2">
    <source>
        <dbReference type="Proteomes" id="UP000192674"/>
    </source>
</evidence>
<evidence type="ECO:0008006" key="3">
    <source>
        <dbReference type="Google" id="ProtNLM"/>
    </source>
</evidence>
<protein>
    <recommendedName>
        <fullName evidence="3">DUF4304 domain-containing protein</fullName>
    </recommendedName>
</protein>